<keyword evidence="1" id="KW-0805">Transcription regulation</keyword>
<dbReference type="Gene3D" id="3.40.50.10490">
    <property type="entry name" value="Glucose-6-phosphate isomerase like protein, domain 1"/>
    <property type="match status" value="1"/>
</dbReference>
<dbReference type="InterPro" id="IPR000281">
    <property type="entry name" value="HTH_RpiR"/>
</dbReference>
<evidence type="ECO:0000259" key="4">
    <source>
        <dbReference type="PROSITE" id="PS51071"/>
    </source>
</evidence>
<dbReference type="RefSeq" id="WP_407137130.1">
    <property type="nucleotide sequence ID" value="NZ_JBGQPK010000012.1"/>
</dbReference>
<dbReference type="SUPFAM" id="SSF53697">
    <property type="entry name" value="SIS domain"/>
    <property type="match status" value="1"/>
</dbReference>
<dbReference type="EMBL" id="JBGQPK010000012">
    <property type="protein sequence ID" value="MFL2028892.1"/>
    <property type="molecule type" value="Genomic_DNA"/>
</dbReference>
<dbReference type="SUPFAM" id="SSF46689">
    <property type="entry name" value="Homeodomain-like"/>
    <property type="match status" value="1"/>
</dbReference>
<evidence type="ECO:0000256" key="3">
    <source>
        <dbReference type="ARBA" id="ARBA00023163"/>
    </source>
</evidence>
<evidence type="ECO:0000313" key="6">
    <source>
        <dbReference type="EMBL" id="MFL2028892.1"/>
    </source>
</evidence>
<dbReference type="PROSITE" id="PS51071">
    <property type="entry name" value="HTH_RPIR"/>
    <property type="match status" value="1"/>
</dbReference>
<keyword evidence="3" id="KW-0804">Transcription</keyword>
<dbReference type="InterPro" id="IPR001347">
    <property type="entry name" value="SIS_dom"/>
</dbReference>
<dbReference type="InterPro" id="IPR046348">
    <property type="entry name" value="SIS_dom_sf"/>
</dbReference>
<dbReference type="PROSITE" id="PS51464">
    <property type="entry name" value="SIS"/>
    <property type="match status" value="1"/>
</dbReference>
<name>A0ABW8UAI2_9LACO</name>
<keyword evidence="7" id="KW-1185">Reference proteome</keyword>
<accession>A0ABW8UAI2</accession>
<evidence type="ECO:0000313" key="7">
    <source>
        <dbReference type="Proteomes" id="UP001625389"/>
    </source>
</evidence>
<organism evidence="6 7">
    <name type="scientific">Loigolactobacillus zhaoyuanensis</name>
    <dbReference type="NCBI Taxonomy" id="2486017"/>
    <lineage>
        <taxon>Bacteria</taxon>
        <taxon>Bacillati</taxon>
        <taxon>Bacillota</taxon>
        <taxon>Bacilli</taxon>
        <taxon>Lactobacillales</taxon>
        <taxon>Lactobacillaceae</taxon>
        <taxon>Loigolactobacillus</taxon>
    </lineage>
</organism>
<dbReference type="Gene3D" id="1.10.10.10">
    <property type="entry name" value="Winged helix-like DNA-binding domain superfamily/Winged helix DNA-binding domain"/>
    <property type="match status" value="1"/>
</dbReference>
<keyword evidence="2" id="KW-0238">DNA-binding</keyword>
<protein>
    <submittedName>
        <fullName evidence="6">MurR/RpiR family transcriptional regulator</fullName>
    </submittedName>
</protein>
<dbReference type="InterPro" id="IPR036388">
    <property type="entry name" value="WH-like_DNA-bd_sf"/>
</dbReference>
<dbReference type="InterPro" id="IPR035472">
    <property type="entry name" value="RpiR-like_SIS"/>
</dbReference>
<dbReference type="Pfam" id="PF01418">
    <property type="entry name" value="HTH_6"/>
    <property type="match status" value="1"/>
</dbReference>
<dbReference type="CDD" id="cd05013">
    <property type="entry name" value="SIS_RpiR"/>
    <property type="match status" value="1"/>
</dbReference>
<feature type="domain" description="HTH rpiR-type" evidence="4">
    <location>
        <begin position="5"/>
        <end position="81"/>
    </location>
</feature>
<dbReference type="PANTHER" id="PTHR30514:SF21">
    <property type="entry name" value="RPIR-FAMILY TRANSCRIPTIONAL REGULATOR"/>
    <property type="match status" value="1"/>
</dbReference>
<gene>
    <name evidence="6" type="ORF">ACEN34_04595</name>
</gene>
<dbReference type="Pfam" id="PF01380">
    <property type="entry name" value="SIS"/>
    <property type="match status" value="1"/>
</dbReference>
<reference evidence="6 7" key="1">
    <citation type="submission" date="2024-08" db="EMBL/GenBank/DDBJ databases">
        <authorList>
            <person name="Arias E."/>
        </authorList>
    </citation>
    <scope>NUCLEOTIDE SEQUENCE [LARGE SCALE GENOMIC DNA]</scope>
    <source>
        <strain evidence="6 7">FAM 25317</strain>
    </source>
</reference>
<evidence type="ECO:0000256" key="1">
    <source>
        <dbReference type="ARBA" id="ARBA00023015"/>
    </source>
</evidence>
<dbReference type="Proteomes" id="UP001625389">
    <property type="component" value="Unassembled WGS sequence"/>
</dbReference>
<dbReference type="InterPro" id="IPR047640">
    <property type="entry name" value="RpiR-like"/>
</dbReference>
<proteinExistence type="predicted"/>
<evidence type="ECO:0000256" key="2">
    <source>
        <dbReference type="ARBA" id="ARBA00023125"/>
    </source>
</evidence>
<comment type="caution">
    <text evidence="6">The sequence shown here is derived from an EMBL/GenBank/DDBJ whole genome shotgun (WGS) entry which is preliminary data.</text>
</comment>
<dbReference type="InterPro" id="IPR009057">
    <property type="entry name" value="Homeodomain-like_sf"/>
</dbReference>
<dbReference type="PANTHER" id="PTHR30514">
    <property type="entry name" value="GLUCOKINASE"/>
    <property type="match status" value="1"/>
</dbReference>
<evidence type="ECO:0000259" key="5">
    <source>
        <dbReference type="PROSITE" id="PS51464"/>
    </source>
</evidence>
<feature type="domain" description="SIS" evidence="5">
    <location>
        <begin position="118"/>
        <end position="258"/>
    </location>
</feature>
<sequence length="279" mass="31279">MVEHENIMQLVEAQYVELSRQERKVALKVLQEPEKIQQLSINHLAESVGVSNATITRFVKKMKCANFYEFKIQLAKVGVSPEPAVPTKGTIADDVYDFYQKVLKATQQLLDPKTLTEVVQLMQHSQRLYLFGLGSSGYTANEMAQRLIRMGITAFAMTDSHMMYITSGIMQRGDVILVLSTSGNTSEVNQAVTAAKKNGAQVIAITGFSRSPLVEQSDLALVVKNSNFVDNSRFVNSQFALTYVLDIITTTLLKDDHYRANMDQTVEMIMNNKLKNKKE</sequence>